<dbReference type="EMBL" id="JACBXS010000008">
    <property type="protein sequence ID" value="NYS24447.1"/>
    <property type="molecule type" value="Genomic_DNA"/>
</dbReference>
<dbReference type="PANTHER" id="PTHR46268">
    <property type="entry name" value="STRESS RESPONSE PROTEIN NHAX"/>
    <property type="match status" value="1"/>
</dbReference>
<dbReference type="SUPFAM" id="SSF52402">
    <property type="entry name" value="Adenine nucleotide alpha hydrolases-like"/>
    <property type="match status" value="2"/>
</dbReference>
<evidence type="ECO:0000256" key="2">
    <source>
        <dbReference type="SAM" id="Coils"/>
    </source>
</evidence>
<dbReference type="Proteomes" id="UP000529417">
    <property type="component" value="Unassembled WGS sequence"/>
</dbReference>
<gene>
    <name evidence="4" type="ORF">HUK65_05530</name>
</gene>
<proteinExistence type="inferred from homology"/>
<comment type="similarity">
    <text evidence="1">Belongs to the universal stress protein A family.</text>
</comment>
<reference evidence="4 5" key="1">
    <citation type="journal article" date="2000" name="Arch. Microbiol.">
        <title>Rhodobaca bogoriensis gen. nov. and sp. nov., an alkaliphilic purple nonsulfur bacterium from African Rift Valley soda lakes.</title>
        <authorList>
            <person name="Milford A.D."/>
            <person name="Achenbach L.A."/>
            <person name="Jung D.O."/>
            <person name="Madigan M.T."/>
        </authorList>
    </citation>
    <scope>NUCLEOTIDE SEQUENCE [LARGE SCALE GENOMIC DNA]</scope>
    <source>
        <strain evidence="4 5">2376</strain>
    </source>
</reference>
<evidence type="ECO:0000259" key="3">
    <source>
        <dbReference type="Pfam" id="PF00582"/>
    </source>
</evidence>
<dbReference type="AlphaFoldDB" id="A0A7Z0HY77"/>
<keyword evidence="5" id="KW-1185">Reference proteome</keyword>
<evidence type="ECO:0000313" key="4">
    <source>
        <dbReference type="EMBL" id="NYS24447.1"/>
    </source>
</evidence>
<sequence>MFFAAEPGMRTAVDAAVSFARLHDAHLDVCCLGVDNTQAAGFYAGAPAMIYQEALDQARAEAEALEAKARDQLRNADIRWSTDSAVVTLGGVASFVGLKARFSDLVLMPRPYGNQRGINDEAMIESALFDGQAAVLVLPEGMDRIDSFDRIVLAWNQSNEALRAARRSLPLLKAADHVSIAIIDPPTHGPERSDPGGLLTQMLSRHGVRAEVSVLARTMPSVSDTLMRHMDDQQADLLVMGAYGHSRLREAILGGATRDMLEKLKTPVFMAH</sequence>
<dbReference type="InterPro" id="IPR006015">
    <property type="entry name" value="Universal_stress_UspA"/>
</dbReference>
<dbReference type="Gene3D" id="3.40.50.12370">
    <property type="match status" value="1"/>
</dbReference>
<feature type="domain" description="UspA" evidence="3">
    <location>
        <begin position="148"/>
        <end position="271"/>
    </location>
</feature>
<organism evidence="4 5">
    <name type="scientific">Rhabdonatronobacter sediminivivens</name>
    <dbReference type="NCBI Taxonomy" id="2743469"/>
    <lineage>
        <taxon>Bacteria</taxon>
        <taxon>Pseudomonadati</taxon>
        <taxon>Pseudomonadota</taxon>
        <taxon>Alphaproteobacteria</taxon>
        <taxon>Rhodobacterales</taxon>
        <taxon>Paracoccaceae</taxon>
        <taxon>Rhabdonatronobacter</taxon>
    </lineage>
</organism>
<accession>A0A7Z0HY77</accession>
<feature type="coiled-coil region" evidence="2">
    <location>
        <begin position="48"/>
        <end position="79"/>
    </location>
</feature>
<name>A0A7Z0HY77_9RHOB</name>
<keyword evidence="2" id="KW-0175">Coiled coil</keyword>
<dbReference type="Pfam" id="PF00582">
    <property type="entry name" value="Usp"/>
    <property type="match status" value="1"/>
</dbReference>
<dbReference type="PANTHER" id="PTHR46268:SF15">
    <property type="entry name" value="UNIVERSAL STRESS PROTEIN HP_0031"/>
    <property type="match status" value="1"/>
</dbReference>
<protein>
    <submittedName>
        <fullName evidence="4">Universal stress protein</fullName>
    </submittedName>
</protein>
<evidence type="ECO:0000313" key="5">
    <source>
        <dbReference type="Proteomes" id="UP000529417"/>
    </source>
</evidence>
<dbReference type="PRINTS" id="PR01438">
    <property type="entry name" value="UNVRSLSTRESS"/>
</dbReference>
<evidence type="ECO:0000256" key="1">
    <source>
        <dbReference type="ARBA" id="ARBA00008791"/>
    </source>
</evidence>
<dbReference type="CDD" id="cd00293">
    <property type="entry name" value="USP-like"/>
    <property type="match status" value="1"/>
</dbReference>
<comment type="caution">
    <text evidence="4">The sequence shown here is derived from an EMBL/GenBank/DDBJ whole genome shotgun (WGS) entry which is preliminary data.</text>
</comment>
<dbReference type="InterPro" id="IPR006016">
    <property type="entry name" value="UspA"/>
</dbReference>